<feature type="domain" description="Four-carbon acid sugar kinase N-terminal" evidence="13">
    <location>
        <begin position="3"/>
        <end position="223"/>
    </location>
</feature>
<evidence type="ECO:0000313" key="15">
    <source>
        <dbReference type="EMBL" id="SFK67213.1"/>
    </source>
</evidence>
<evidence type="ECO:0000256" key="10">
    <source>
        <dbReference type="ARBA" id="ARBA00039095"/>
    </source>
</evidence>
<dbReference type="GO" id="GO:0005524">
    <property type="term" value="F:ATP binding"/>
    <property type="evidence" value="ECO:0007669"/>
    <property type="project" value="UniProtKB-KW"/>
</dbReference>
<keyword evidence="3" id="KW-0547">Nucleotide-binding</keyword>
<evidence type="ECO:0000256" key="5">
    <source>
        <dbReference type="ARBA" id="ARBA00022840"/>
    </source>
</evidence>
<evidence type="ECO:0000256" key="3">
    <source>
        <dbReference type="ARBA" id="ARBA00022741"/>
    </source>
</evidence>
<evidence type="ECO:0000256" key="12">
    <source>
        <dbReference type="ARBA" id="ARBA00041377"/>
    </source>
</evidence>
<dbReference type="InterPro" id="IPR042213">
    <property type="entry name" value="NBD_C_sf"/>
</dbReference>
<keyword evidence="6" id="KW-0119">Carbohydrate metabolism</keyword>
<proteinExistence type="inferred from homology"/>
<evidence type="ECO:0000256" key="11">
    <source>
        <dbReference type="ARBA" id="ARBA00039461"/>
    </source>
</evidence>
<dbReference type="RefSeq" id="WP_093320948.1">
    <property type="nucleotide sequence ID" value="NZ_FOSZ01000001.1"/>
</dbReference>
<dbReference type="NCBIfam" id="NF043035">
    <property type="entry name" value="OxoTetrKin"/>
    <property type="match status" value="1"/>
</dbReference>
<comment type="catalytic activity">
    <reaction evidence="7">
        <text>3-dehydro-L-erythronate + ATP = 3-dehydro-4-O-phospho-L-erythronate + ADP + H(+)</text>
        <dbReference type="Rhea" id="RHEA:52552"/>
        <dbReference type="ChEBI" id="CHEBI:15378"/>
        <dbReference type="ChEBI" id="CHEBI:30616"/>
        <dbReference type="ChEBI" id="CHEBI:136592"/>
        <dbReference type="ChEBI" id="CHEBI:136670"/>
        <dbReference type="ChEBI" id="CHEBI:456216"/>
        <dbReference type="EC" id="2.7.1.217"/>
    </reaction>
</comment>
<evidence type="ECO:0000256" key="7">
    <source>
        <dbReference type="ARBA" id="ARBA00035898"/>
    </source>
</evidence>
<evidence type="ECO:0000259" key="13">
    <source>
        <dbReference type="Pfam" id="PF07005"/>
    </source>
</evidence>
<gene>
    <name evidence="15" type="ORF">SAMN04488036_101991</name>
</gene>
<keyword evidence="5" id="KW-0067">ATP-binding</keyword>
<accession>A0A1I4BFH1</accession>
<evidence type="ECO:0000256" key="2">
    <source>
        <dbReference type="ARBA" id="ARBA00022679"/>
    </source>
</evidence>
<dbReference type="EC" id="2.7.1.217" evidence="10"/>
<keyword evidence="16" id="KW-1185">Reference proteome</keyword>
<reference evidence="16" key="1">
    <citation type="submission" date="2016-10" db="EMBL/GenBank/DDBJ databases">
        <authorList>
            <person name="Varghese N."/>
            <person name="Submissions S."/>
        </authorList>
    </citation>
    <scope>NUCLEOTIDE SEQUENCE [LARGE SCALE GENOMIC DNA]</scope>
    <source>
        <strain evidence="16">DSM 28453</strain>
    </source>
</reference>
<dbReference type="Pfam" id="PF07005">
    <property type="entry name" value="SBD_N"/>
    <property type="match status" value="1"/>
</dbReference>
<protein>
    <recommendedName>
        <fullName evidence="11">3-oxo-tetronate kinase</fullName>
        <ecNumber evidence="10">2.7.1.217</ecNumber>
    </recommendedName>
    <alternativeName>
        <fullName evidence="12">3-dehydrotetronate 4-kinase</fullName>
    </alternativeName>
</protein>
<dbReference type="SUPFAM" id="SSF142764">
    <property type="entry name" value="YgbK-like"/>
    <property type="match status" value="1"/>
</dbReference>
<evidence type="ECO:0000259" key="14">
    <source>
        <dbReference type="Pfam" id="PF17042"/>
    </source>
</evidence>
<evidence type="ECO:0000313" key="16">
    <source>
        <dbReference type="Proteomes" id="UP000198851"/>
    </source>
</evidence>
<feature type="domain" description="Four-carbon acid sugar kinase nucleotide binding" evidence="14">
    <location>
        <begin position="245"/>
        <end position="398"/>
    </location>
</feature>
<dbReference type="STRING" id="1280847.SAMN04488036_101991"/>
<dbReference type="InterPro" id="IPR050007">
    <property type="entry name" value="OtnK"/>
</dbReference>
<organism evidence="15 16">
    <name type="scientific">Shimia haliotis</name>
    <dbReference type="NCBI Taxonomy" id="1280847"/>
    <lineage>
        <taxon>Bacteria</taxon>
        <taxon>Pseudomonadati</taxon>
        <taxon>Pseudomonadota</taxon>
        <taxon>Alphaproteobacteria</taxon>
        <taxon>Rhodobacterales</taxon>
        <taxon>Roseobacteraceae</taxon>
    </lineage>
</organism>
<keyword evidence="4" id="KW-0418">Kinase</keyword>
<sequence>MKLGIIADDFTGASDIALTIAEAGMSVTQYIGIPDRDAVLGGDAGVVALKSRTAPVAEAVADSLAACDWLKAQGAEQIVLKVCSTFDSTADGNIGPVLEALAGRLGVGPVVVCPAFPENGRSVYQGHLFVNDRLLSESGMQDHPLTPMTDPDIRRVLATQTNLPVGHIPAQTVAKGAEAIVAAMPAGTSLMVSDAIQDTDLLEIGKAANGMPLLCGGSGIALGLPRNFGVTAVGPKMQGNKGAGVVLSGSCSKATRAQVARYRQVAPSREVSARELLEGGLRAEDVAAWVLGQETPPLVFSSADPDVVKETQRQFGTSRAAEAIEGFFAELAAVLSRQGIGRIVVAGGETSGAVVKGLGVSALEIGSRLAAGVPMVRPLNERLVLALKSGNFGGEAFFSEALRLMEDTTREEVA</sequence>
<dbReference type="AlphaFoldDB" id="A0A1I4BFH1"/>
<comment type="function">
    <text evidence="9">Catalyzes the ATP-dependent phosphorylation of 3-oxo-tetronate to 3-oxo-tetronate 4-phosphate.</text>
</comment>
<dbReference type="Gene3D" id="3.40.980.20">
    <property type="entry name" value="Four-carbon acid sugar kinase, nucleotide binding domain"/>
    <property type="match status" value="1"/>
</dbReference>
<comment type="catalytic activity">
    <reaction evidence="8">
        <text>3-dehydro-D-erythronate + ATP = 3-dehydro-4-O-phospho-D-erythronate + ADP + H(+)</text>
        <dbReference type="Rhea" id="RHEA:52556"/>
        <dbReference type="ChEBI" id="CHEBI:15378"/>
        <dbReference type="ChEBI" id="CHEBI:30616"/>
        <dbReference type="ChEBI" id="CHEBI:57958"/>
        <dbReference type="ChEBI" id="CHEBI:136593"/>
        <dbReference type="ChEBI" id="CHEBI:456216"/>
        <dbReference type="EC" id="2.7.1.217"/>
    </reaction>
</comment>
<keyword evidence="2" id="KW-0808">Transferase</keyword>
<evidence type="ECO:0000256" key="6">
    <source>
        <dbReference type="ARBA" id="ARBA00023277"/>
    </source>
</evidence>
<dbReference type="Pfam" id="PF17042">
    <property type="entry name" value="NBD_C"/>
    <property type="match status" value="1"/>
</dbReference>
<evidence type="ECO:0000256" key="1">
    <source>
        <dbReference type="ARBA" id="ARBA00005715"/>
    </source>
</evidence>
<dbReference type="Proteomes" id="UP000198851">
    <property type="component" value="Unassembled WGS sequence"/>
</dbReference>
<evidence type="ECO:0000256" key="4">
    <source>
        <dbReference type="ARBA" id="ARBA00022777"/>
    </source>
</evidence>
<dbReference type="InterPro" id="IPR031475">
    <property type="entry name" value="NBD_C"/>
</dbReference>
<evidence type="ECO:0000256" key="8">
    <source>
        <dbReference type="ARBA" id="ARBA00036346"/>
    </source>
</evidence>
<dbReference type="InterPro" id="IPR010737">
    <property type="entry name" value="4-carb_acid_sugar_kinase_N"/>
</dbReference>
<name>A0A1I4BFH1_9RHOB</name>
<dbReference type="OrthoDB" id="191465at2"/>
<evidence type="ECO:0000256" key="9">
    <source>
        <dbReference type="ARBA" id="ARBA00037335"/>
    </source>
</evidence>
<dbReference type="InterPro" id="IPR037051">
    <property type="entry name" value="4-carb_acid_sugar_kinase_N_sf"/>
</dbReference>
<dbReference type="EMBL" id="FOSZ01000001">
    <property type="protein sequence ID" value="SFK67213.1"/>
    <property type="molecule type" value="Genomic_DNA"/>
</dbReference>
<dbReference type="Gene3D" id="3.40.50.10840">
    <property type="entry name" value="Putative sugar-binding, N-terminal domain"/>
    <property type="match status" value="1"/>
</dbReference>
<comment type="similarity">
    <text evidence="1">Belongs to the four-carbon acid sugar kinase family.</text>
</comment>
<dbReference type="GO" id="GO:0016301">
    <property type="term" value="F:kinase activity"/>
    <property type="evidence" value="ECO:0007669"/>
    <property type="project" value="UniProtKB-KW"/>
</dbReference>